<gene>
    <name evidence="1" type="ORF">UFOVP371_54</name>
</gene>
<dbReference type="EMBL" id="LR798312">
    <property type="protein sequence ID" value="CAB5223080.1"/>
    <property type="molecule type" value="Genomic_DNA"/>
</dbReference>
<reference evidence="1" key="1">
    <citation type="submission" date="2020-05" db="EMBL/GenBank/DDBJ databases">
        <authorList>
            <person name="Chiriac C."/>
            <person name="Salcher M."/>
            <person name="Ghai R."/>
            <person name="Kavagutti S V."/>
        </authorList>
    </citation>
    <scope>NUCLEOTIDE SEQUENCE</scope>
</reference>
<protein>
    <submittedName>
        <fullName evidence="1">Uncharacterized protein</fullName>
    </submittedName>
</protein>
<accession>A0A6J7WZB3</accession>
<organism evidence="1">
    <name type="scientific">uncultured Caudovirales phage</name>
    <dbReference type="NCBI Taxonomy" id="2100421"/>
    <lineage>
        <taxon>Viruses</taxon>
        <taxon>Duplodnaviria</taxon>
        <taxon>Heunggongvirae</taxon>
        <taxon>Uroviricota</taxon>
        <taxon>Caudoviricetes</taxon>
        <taxon>Peduoviridae</taxon>
        <taxon>Maltschvirus</taxon>
        <taxon>Maltschvirus maltsch</taxon>
    </lineage>
</organism>
<name>A0A6J7WZB3_9CAUD</name>
<evidence type="ECO:0000313" key="1">
    <source>
        <dbReference type="EMBL" id="CAB5223080.1"/>
    </source>
</evidence>
<proteinExistence type="predicted"/>
<sequence>MMNTKRFSEIANNSYEYARECRAMAVSLEDTERKAARAWHAIADRLFEAVEQADDMTEASRLR</sequence>